<keyword evidence="2" id="KW-1185">Reference proteome</keyword>
<protein>
    <submittedName>
        <fullName evidence="1">Uncharacterized protein</fullName>
    </submittedName>
</protein>
<organism evidence="1 2">
    <name type="scientific">Vararia minispora EC-137</name>
    <dbReference type="NCBI Taxonomy" id="1314806"/>
    <lineage>
        <taxon>Eukaryota</taxon>
        <taxon>Fungi</taxon>
        <taxon>Dikarya</taxon>
        <taxon>Basidiomycota</taxon>
        <taxon>Agaricomycotina</taxon>
        <taxon>Agaricomycetes</taxon>
        <taxon>Russulales</taxon>
        <taxon>Lachnocladiaceae</taxon>
        <taxon>Vararia</taxon>
    </lineage>
</organism>
<evidence type="ECO:0000313" key="1">
    <source>
        <dbReference type="EMBL" id="KAI0030745.1"/>
    </source>
</evidence>
<reference evidence="1" key="1">
    <citation type="submission" date="2021-02" db="EMBL/GenBank/DDBJ databases">
        <authorList>
            <consortium name="DOE Joint Genome Institute"/>
            <person name="Ahrendt S."/>
            <person name="Looney B.P."/>
            <person name="Miyauchi S."/>
            <person name="Morin E."/>
            <person name="Drula E."/>
            <person name="Courty P.E."/>
            <person name="Chicoki N."/>
            <person name="Fauchery L."/>
            <person name="Kohler A."/>
            <person name="Kuo A."/>
            <person name="Labutti K."/>
            <person name="Pangilinan J."/>
            <person name="Lipzen A."/>
            <person name="Riley R."/>
            <person name="Andreopoulos W."/>
            <person name="He G."/>
            <person name="Johnson J."/>
            <person name="Barry K.W."/>
            <person name="Grigoriev I.V."/>
            <person name="Nagy L."/>
            <person name="Hibbett D."/>
            <person name="Henrissat B."/>
            <person name="Matheny P.B."/>
            <person name="Labbe J."/>
            <person name="Martin F."/>
        </authorList>
    </citation>
    <scope>NUCLEOTIDE SEQUENCE</scope>
    <source>
        <strain evidence="1">EC-137</strain>
    </source>
</reference>
<name>A0ACB8QGM1_9AGAM</name>
<dbReference type="EMBL" id="MU273607">
    <property type="protein sequence ID" value="KAI0030745.1"/>
    <property type="molecule type" value="Genomic_DNA"/>
</dbReference>
<evidence type="ECO:0000313" key="2">
    <source>
        <dbReference type="Proteomes" id="UP000814128"/>
    </source>
</evidence>
<proteinExistence type="predicted"/>
<gene>
    <name evidence="1" type="ORF">K488DRAFT_10783</name>
</gene>
<sequence>DDDLVGDLMAQLDAKDAEVSKESATVLQEIATRNDTDVAGDKPKEKKDPKSRWRARQARKAVAFVEAQAPVDEDADARLQREAQAEEKAIQKILDDLGLDMYEINPDGHCLFSAVADQLAVLNVIPSSAATYAATRHAAAQYMLSHPDEFLPFLPSETGGDGRGPSVDGMMGSEEFTNYCAAIRDTGTWGGEPELVALTQAYGIPIHVVQGGQPPVVVHEPSDKAGAANQKGARAAHISYHRRMYGLGEHYNSLRPR</sequence>
<comment type="caution">
    <text evidence="1">The sequence shown here is derived from an EMBL/GenBank/DDBJ whole genome shotgun (WGS) entry which is preliminary data.</text>
</comment>
<accession>A0ACB8QGM1</accession>
<dbReference type="Proteomes" id="UP000814128">
    <property type="component" value="Unassembled WGS sequence"/>
</dbReference>
<feature type="non-terminal residue" evidence="1">
    <location>
        <position position="1"/>
    </location>
</feature>
<feature type="non-terminal residue" evidence="1">
    <location>
        <position position="257"/>
    </location>
</feature>
<reference evidence="1" key="2">
    <citation type="journal article" date="2022" name="New Phytol.">
        <title>Evolutionary transition to the ectomycorrhizal habit in the genomes of a hyperdiverse lineage of mushroom-forming fungi.</title>
        <authorList>
            <person name="Looney B."/>
            <person name="Miyauchi S."/>
            <person name="Morin E."/>
            <person name="Drula E."/>
            <person name="Courty P.E."/>
            <person name="Kohler A."/>
            <person name="Kuo A."/>
            <person name="LaButti K."/>
            <person name="Pangilinan J."/>
            <person name="Lipzen A."/>
            <person name="Riley R."/>
            <person name="Andreopoulos W."/>
            <person name="He G."/>
            <person name="Johnson J."/>
            <person name="Nolan M."/>
            <person name="Tritt A."/>
            <person name="Barry K.W."/>
            <person name="Grigoriev I.V."/>
            <person name="Nagy L.G."/>
            <person name="Hibbett D."/>
            <person name="Henrissat B."/>
            <person name="Matheny P.B."/>
            <person name="Labbe J."/>
            <person name="Martin F.M."/>
        </authorList>
    </citation>
    <scope>NUCLEOTIDE SEQUENCE</scope>
    <source>
        <strain evidence="1">EC-137</strain>
    </source>
</reference>